<dbReference type="Proteomes" id="UP000315133">
    <property type="component" value="Unassembled WGS sequence"/>
</dbReference>
<comment type="caution">
    <text evidence="1">The sequence shown here is derived from an EMBL/GenBank/DDBJ whole genome shotgun (WGS) entry which is preliminary data.</text>
</comment>
<dbReference type="EMBL" id="VFPU01000001">
    <property type="protein sequence ID" value="TQM97501.1"/>
    <property type="molecule type" value="Genomic_DNA"/>
</dbReference>
<dbReference type="RefSeq" id="WP_141819105.1">
    <property type="nucleotide sequence ID" value="NZ_BAAAIL010000002.1"/>
</dbReference>
<gene>
    <name evidence="1" type="ORF">FB476_2414</name>
</gene>
<dbReference type="OrthoDB" id="3268468at2"/>
<evidence type="ECO:0000313" key="2">
    <source>
        <dbReference type="Proteomes" id="UP000315133"/>
    </source>
</evidence>
<keyword evidence="2" id="KW-1185">Reference proteome</keyword>
<dbReference type="AlphaFoldDB" id="A0A543KR02"/>
<reference evidence="1 2" key="1">
    <citation type="submission" date="2019-06" db="EMBL/GenBank/DDBJ databases">
        <title>Sequencing the genomes of 1000 actinobacteria strains.</title>
        <authorList>
            <person name="Klenk H.-P."/>
        </authorList>
    </citation>
    <scope>NUCLEOTIDE SEQUENCE [LARGE SCALE GENOMIC DNA]</scope>
    <source>
        <strain evidence="1 2">DSM 12362</strain>
    </source>
</reference>
<evidence type="ECO:0000313" key="1">
    <source>
        <dbReference type="EMBL" id="TQM97501.1"/>
    </source>
</evidence>
<sequence length="76" mass="8069">MEIRIGVRNVAREVTLESKQTPAEVRAVVSEAISSGAPLVELEDEKGATVLVPTASLGYVEIGHPERGRVGFGTTH</sequence>
<dbReference type="InterPro" id="IPR021456">
    <property type="entry name" value="DUF3107"/>
</dbReference>
<protein>
    <submittedName>
        <fullName evidence="1">Uncharacterized protein DUF3107</fullName>
    </submittedName>
</protein>
<organism evidence="1 2">
    <name type="scientific">Ornithinimicrobium humiphilum</name>
    <dbReference type="NCBI Taxonomy" id="125288"/>
    <lineage>
        <taxon>Bacteria</taxon>
        <taxon>Bacillati</taxon>
        <taxon>Actinomycetota</taxon>
        <taxon>Actinomycetes</taxon>
        <taxon>Micrococcales</taxon>
        <taxon>Ornithinimicrobiaceae</taxon>
        <taxon>Ornithinimicrobium</taxon>
    </lineage>
</organism>
<proteinExistence type="predicted"/>
<name>A0A543KR02_9MICO</name>
<accession>A0A543KR02</accession>
<dbReference type="Pfam" id="PF11305">
    <property type="entry name" value="DUF3107"/>
    <property type="match status" value="1"/>
</dbReference>